<proteinExistence type="predicted"/>
<organism evidence="3 4">
    <name type="scientific">Mucuna pruriens</name>
    <name type="common">Velvet bean</name>
    <name type="synonym">Dolichos pruriens</name>
    <dbReference type="NCBI Taxonomy" id="157652"/>
    <lineage>
        <taxon>Eukaryota</taxon>
        <taxon>Viridiplantae</taxon>
        <taxon>Streptophyta</taxon>
        <taxon>Embryophyta</taxon>
        <taxon>Tracheophyta</taxon>
        <taxon>Spermatophyta</taxon>
        <taxon>Magnoliopsida</taxon>
        <taxon>eudicotyledons</taxon>
        <taxon>Gunneridae</taxon>
        <taxon>Pentapetalae</taxon>
        <taxon>rosids</taxon>
        <taxon>fabids</taxon>
        <taxon>Fabales</taxon>
        <taxon>Fabaceae</taxon>
        <taxon>Papilionoideae</taxon>
        <taxon>50 kb inversion clade</taxon>
        <taxon>NPAAA clade</taxon>
        <taxon>indigoferoid/millettioid clade</taxon>
        <taxon>Phaseoleae</taxon>
        <taxon>Mucuna</taxon>
    </lineage>
</organism>
<dbReference type="SUPFAM" id="SSF53098">
    <property type="entry name" value="Ribonuclease H-like"/>
    <property type="match status" value="1"/>
</dbReference>
<dbReference type="InterPro" id="IPR041577">
    <property type="entry name" value="RT_RNaseH_2"/>
</dbReference>
<dbReference type="Pfam" id="PF13456">
    <property type="entry name" value="RVT_3"/>
    <property type="match status" value="1"/>
</dbReference>
<dbReference type="InterPro" id="IPR012337">
    <property type="entry name" value="RNaseH-like_sf"/>
</dbReference>
<dbReference type="GO" id="GO:0003676">
    <property type="term" value="F:nucleic acid binding"/>
    <property type="evidence" value="ECO:0007669"/>
    <property type="project" value="InterPro"/>
</dbReference>
<name>A0A371HPN9_MUCPR</name>
<dbReference type="OrthoDB" id="2139127at2759"/>
<protein>
    <submittedName>
        <fullName evidence="3">Uncharacterized protein</fullName>
    </submittedName>
</protein>
<comment type="caution">
    <text evidence="3">The sequence shown here is derived from an EMBL/GenBank/DDBJ whole genome shotgun (WGS) entry which is preliminary data.</text>
</comment>
<dbReference type="CDD" id="cd09279">
    <property type="entry name" value="RNase_HI_like"/>
    <property type="match status" value="1"/>
</dbReference>
<dbReference type="AlphaFoldDB" id="A0A371HPN9"/>
<feature type="non-terminal residue" evidence="3">
    <location>
        <position position="1"/>
    </location>
</feature>
<dbReference type="Pfam" id="PF17919">
    <property type="entry name" value="RT_RNaseH_2"/>
    <property type="match status" value="1"/>
</dbReference>
<reference evidence="3" key="1">
    <citation type="submission" date="2018-05" db="EMBL/GenBank/DDBJ databases">
        <title>Draft genome of Mucuna pruriens seed.</title>
        <authorList>
            <person name="Nnadi N.E."/>
            <person name="Vos R."/>
            <person name="Hasami M.H."/>
            <person name="Devisetty U.K."/>
            <person name="Aguiy J.C."/>
        </authorList>
    </citation>
    <scope>NUCLEOTIDE SEQUENCE [LARGE SCALE GENOMIC DNA]</scope>
    <source>
        <strain evidence="3">JCA_2017</strain>
    </source>
</reference>
<keyword evidence="4" id="KW-1185">Reference proteome</keyword>
<dbReference type="PANTHER" id="PTHR48475">
    <property type="entry name" value="RIBONUCLEASE H"/>
    <property type="match status" value="1"/>
</dbReference>
<evidence type="ECO:0000259" key="1">
    <source>
        <dbReference type="Pfam" id="PF13456"/>
    </source>
</evidence>
<dbReference type="Proteomes" id="UP000257109">
    <property type="component" value="Unassembled WGS sequence"/>
</dbReference>
<sequence>MEWNEGCQEAFKKVKQYLEAPPILVLATLGKPLILYLTMLEESMGGVLGQQDTSGKKEQAIYYLSKKFIDCEQRYSLWFDGASNLFGKGIGALLASPKGQCFHFSARLSFDYTNNIAEYEVNAIGVIMAIEHQVKMLKVFDDSALVIYQLRGEWETRDAKLIPYHDHIMEMSEYFDKITFHYVPRDEN</sequence>
<dbReference type="STRING" id="157652.A0A371HPN9"/>
<gene>
    <name evidence="3" type="ORF">CR513_11485</name>
</gene>
<dbReference type="InterPro" id="IPR043502">
    <property type="entry name" value="DNA/RNA_pol_sf"/>
</dbReference>
<dbReference type="SUPFAM" id="SSF56672">
    <property type="entry name" value="DNA/RNA polymerases"/>
    <property type="match status" value="1"/>
</dbReference>
<dbReference type="InterPro" id="IPR002156">
    <property type="entry name" value="RNaseH_domain"/>
</dbReference>
<evidence type="ECO:0000259" key="2">
    <source>
        <dbReference type="Pfam" id="PF17919"/>
    </source>
</evidence>
<feature type="domain" description="RNase H type-1" evidence="1">
    <location>
        <begin position="89"/>
        <end position="188"/>
    </location>
</feature>
<accession>A0A371HPN9</accession>
<dbReference type="PANTHER" id="PTHR48475:SF1">
    <property type="entry name" value="RNASE H TYPE-1 DOMAIN-CONTAINING PROTEIN"/>
    <property type="match status" value="1"/>
</dbReference>
<evidence type="ECO:0000313" key="3">
    <source>
        <dbReference type="EMBL" id="RDY04763.1"/>
    </source>
</evidence>
<dbReference type="InterPro" id="IPR036397">
    <property type="entry name" value="RNaseH_sf"/>
</dbReference>
<dbReference type="EMBL" id="QJKJ01002019">
    <property type="protein sequence ID" value="RDY04763.1"/>
    <property type="molecule type" value="Genomic_DNA"/>
</dbReference>
<evidence type="ECO:0000313" key="4">
    <source>
        <dbReference type="Proteomes" id="UP000257109"/>
    </source>
</evidence>
<feature type="domain" description="Reverse transcriptase/retrotransposon-derived protein RNase H-like" evidence="2">
    <location>
        <begin position="3"/>
        <end position="76"/>
    </location>
</feature>
<dbReference type="Gene3D" id="3.30.420.10">
    <property type="entry name" value="Ribonuclease H-like superfamily/Ribonuclease H"/>
    <property type="match status" value="1"/>
</dbReference>
<dbReference type="GO" id="GO:0004523">
    <property type="term" value="F:RNA-DNA hybrid ribonuclease activity"/>
    <property type="evidence" value="ECO:0007669"/>
    <property type="project" value="InterPro"/>
</dbReference>